<organism evidence="4 5">
    <name type="scientific">Meloidogyne enterolobii</name>
    <name type="common">Root-knot nematode worm</name>
    <name type="synonym">Meloidogyne mayaguensis</name>
    <dbReference type="NCBI Taxonomy" id="390850"/>
    <lineage>
        <taxon>Eukaryota</taxon>
        <taxon>Metazoa</taxon>
        <taxon>Ecdysozoa</taxon>
        <taxon>Nematoda</taxon>
        <taxon>Chromadorea</taxon>
        <taxon>Rhabditida</taxon>
        <taxon>Tylenchina</taxon>
        <taxon>Tylenchomorpha</taxon>
        <taxon>Tylenchoidea</taxon>
        <taxon>Meloidogynidae</taxon>
        <taxon>Meloidogyninae</taxon>
        <taxon>Meloidogyne</taxon>
    </lineage>
</organism>
<dbReference type="Pfam" id="PF00089">
    <property type="entry name" value="Trypsin"/>
    <property type="match status" value="2"/>
</dbReference>
<dbReference type="SUPFAM" id="SSF50494">
    <property type="entry name" value="Trypsin-like serine proteases"/>
    <property type="match status" value="1"/>
</dbReference>
<dbReference type="PANTHER" id="PTHR24256">
    <property type="entry name" value="TRYPTASE-RELATED"/>
    <property type="match status" value="1"/>
</dbReference>
<dbReference type="SMART" id="SM00020">
    <property type="entry name" value="Tryp_SPc"/>
    <property type="match status" value="1"/>
</dbReference>
<keyword evidence="1" id="KW-1015">Disulfide bond</keyword>
<dbReference type="PRINTS" id="PR00722">
    <property type="entry name" value="CHYMOTRYPSIN"/>
</dbReference>
<dbReference type="OrthoDB" id="5868457at2759"/>
<dbReference type="InterPro" id="IPR043504">
    <property type="entry name" value="Peptidase_S1_PA_chymotrypsin"/>
</dbReference>
<dbReference type="PROSITE" id="PS50240">
    <property type="entry name" value="TRYPSIN_DOM"/>
    <property type="match status" value="1"/>
</dbReference>
<dbReference type="GO" id="GO:0006508">
    <property type="term" value="P:proteolysis"/>
    <property type="evidence" value="ECO:0007669"/>
    <property type="project" value="InterPro"/>
</dbReference>
<accession>A0A6V7WED6</accession>
<evidence type="ECO:0000313" key="4">
    <source>
        <dbReference type="EMBL" id="CAD2185363.1"/>
    </source>
</evidence>
<sequence length="349" mass="39381">MYPVRCGLSIPFPSGKRSKRMTISELKVLGGEGVREGEYPWAAYLINPALRCTGVLISKRHVLTAAHCFRKRDVKFTCEKATINNKRSKCCKKGDAVNIKTVKSKYFIHIGSICVGDNSVLKNCKLPKHAIKYTIKNATYQHYFKKFCVGRDYAIIELGHPIPYDQNSNYEDDSNEKVTVPANIANHICLLHLDEKVRLNWTELASPVVFGWGQSGNFDGQVKSSSFLQKAKLDSLMKQKDCKNHVTKYYEDILCISSPGNISTCSGDSGGGLISQFRDSRGIKRWFLLGVTSMGPNCSRLISENKGKNILMDTNAYYHRNKIDKNIGTEESDRKNWENLIGFHTLEFC</sequence>
<dbReference type="InterPro" id="IPR009003">
    <property type="entry name" value="Peptidase_S1_PA"/>
</dbReference>
<dbReference type="Proteomes" id="UP000580250">
    <property type="component" value="Unassembled WGS sequence"/>
</dbReference>
<evidence type="ECO:0000256" key="2">
    <source>
        <dbReference type="ARBA" id="ARBA00024195"/>
    </source>
</evidence>
<dbReference type="EMBL" id="CAJEWN010000542">
    <property type="protein sequence ID" value="CAD2185363.1"/>
    <property type="molecule type" value="Genomic_DNA"/>
</dbReference>
<proteinExistence type="inferred from homology"/>
<comment type="similarity">
    <text evidence="2">Belongs to the peptidase S1 family. CLIP subfamily.</text>
</comment>
<evidence type="ECO:0000313" key="5">
    <source>
        <dbReference type="Proteomes" id="UP000580250"/>
    </source>
</evidence>
<dbReference type="GO" id="GO:0004252">
    <property type="term" value="F:serine-type endopeptidase activity"/>
    <property type="evidence" value="ECO:0007669"/>
    <property type="project" value="InterPro"/>
</dbReference>
<dbReference type="AlphaFoldDB" id="A0A6V7WED6"/>
<dbReference type="Gene3D" id="2.40.10.10">
    <property type="entry name" value="Trypsin-like serine proteases"/>
    <property type="match status" value="2"/>
</dbReference>
<dbReference type="InterPro" id="IPR001254">
    <property type="entry name" value="Trypsin_dom"/>
</dbReference>
<gene>
    <name evidence="4" type="ORF">MENT_LOCUS37783</name>
</gene>
<dbReference type="PROSITE" id="PS00134">
    <property type="entry name" value="TRYPSIN_HIS"/>
    <property type="match status" value="1"/>
</dbReference>
<name>A0A6V7WED6_MELEN</name>
<dbReference type="InterPro" id="IPR001314">
    <property type="entry name" value="Peptidase_S1A"/>
</dbReference>
<reference evidence="4 5" key="1">
    <citation type="submission" date="2020-08" db="EMBL/GenBank/DDBJ databases">
        <authorList>
            <person name="Koutsovoulos G."/>
            <person name="Danchin GJ E."/>
        </authorList>
    </citation>
    <scope>NUCLEOTIDE SEQUENCE [LARGE SCALE GENOMIC DNA]</scope>
</reference>
<evidence type="ECO:0000259" key="3">
    <source>
        <dbReference type="PROSITE" id="PS50240"/>
    </source>
</evidence>
<protein>
    <recommendedName>
        <fullName evidence="3">Peptidase S1 domain-containing protein</fullName>
    </recommendedName>
</protein>
<dbReference type="InterPro" id="IPR051487">
    <property type="entry name" value="Ser/Thr_Proteases_Immune/Dev"/>
</dbReference>
<comment type="caution">
    <text evidence="4">The sequence shown here is derived from an EMBL/GenBank/DDBJ whole genome shotgun (WGS) entry which is preliminary data.</text>
</comment>
<evidence type="ECO:0000256" key="1">
    <source>
        <dbReference type="ARBA" id="ARBA00023157"/>
    </source>
</evidence>
<feature type="domain" description="Peptidase S1" evidence="3">
    <location>
        <begin position="28"/>
        <end position="337"/>
    </location>
</feature>
<dbReference type="InterPro" id="IPR018114">
    <property type="entry name" value="TRYPSIN_HIS"/>
</dbReference>